<dbReference type="InterPro" id="IPR036390">
    <property type="entry name" value="WH_DNA-bd_sf"/>
</dbReference>
<gene>
    <name evidence="5" type="ORF">ACFSUF_07155</name>
</gene>
<evidence type="ECO:0000259" key="4">
    <source>
        <dbReference type="PROSITE" id="PS51000"/>
    </source>
</evidence>
<evidence type="ECO:0000256" key="1">
    <source>
        <dbReference type="ARBA" id="ARBA00023015"/>
    </source>
</evidence>
<dbReference type="SMART" id="SM01134">
    <property type="entry name" value="DeoRC"/>
    <property type="match status" value="1"/>
</dbReference>
<dbReference type="PROSITE" id="PS51000">
    <property type="entry name" value="HTH_DEOR_2"/>
    <property type="match status" value="1"/>
</dbReference>
<keyword evidence="2 5" id="KW-0238">DNA-binding</keyword>
<comment type="caution">
    <text evidence="5">The sequence shown here is derived from an EMBL/GenBank/DDBJ whole genome shotgun (WGS) entry which is preliminary data.</text>
</comment>
<dbReference type="Pfam" id="PF00455">
    <property type="entry name" value="DeoRC"/>
    <property type="match status" value="1"/>
</dbReference>
<proteinExistence type="predicted"/>
<organism evidence="5 6">
    <name type="scientific">Paenibacillus gansuensis</name>
    <dbReference type="NCBI Taxonomy" id="306542"/>
    <lineage>
        <taxon>Bacteria</taxon>
        <taxon>Bacillati</taxon>
        <taxon>Bacillota</taxon>
        <taxon>Bacilli</taxon>
        <taxon>Bacillales</taxon>
        <taxon>Paenibacillaceae</taxon>
        <taxon>Paenibacillus</taxon>
    </lineage>
</organism>
<dbReference type="Proteomes" id="UP001597541">
    <property type="component" value="Unassembled WGS sequence"/>
</dbReference>
<protein>
    <submittedName>
        <fullName evidence="5">DeoR/GlpR family DNA-binding transcription regulator</fullName>
    </submittedName>
</protein>
<dbReference type="EMBL" id="JBHUME010000005">
    <property type="protein sequence ID" value="MFD2612207.1"/>
    <property type="molecule type" value="Genomic_DNA"/>
</dbReference>
<evidence type="ECO:0000313" key="6">
    <source>
        <dbReference type="Proteomes" id="UP001597541"/>
    </source>
</evidence>
<dbReference type="PANTHER" id="PTHR30363">
    <property type="entry name" value="HTH-TYPE TRANSCRIPTIONAL REGULATOR SRLR-RELATED"/>
    <property type="match status" value="1"/>
</dbReference>
<accession>A0ABW5PDH8</accession>
<evidence type="ECO:0000313" key="5">
    <source>
        <dbReference type="EMBL" id="MFD2612207.1"/>
    </source>
</evidence>
<dbReference type="PROSITE" id="PS00894">
    <property type="entry name" value="HTH_DEOR_1"/>
    <property type="match status" value="1"/>
</dbReference>
<keyword evidence="3" id="KW-0804">Transcription</keyword>
<dbReference type="Gene3D" id="1.10.10.10">
    <property type="entry name" value="Winged helix-like DNA-binding domain superfamily/Winged helix DNA-binding domain"/>
    <property type="match status" value="1"/>
</dbReference>
<dbReference type="InterPro" id="IPR001034">
    <property type="entry name" value="DeoR_HTH"/>
</dbReference>
<dbReference type="InterPro" id="IPR018356">
    <property type="entry name" value="Tscrpt_reg_HTH_DeoR_CS"/>
</dbReference>
<dbReference type="SUPFAM" id="SSF100950">
    <property type="entry name" value="NagB/RpiA/CoA transferase-like"/>
    <property type="match status" value="1"/>
</dbReference>
<dbReference type="InterPro" id="IPR037171">
    <property type="entry name" value="NagB/RpiA_transferase-like"/>
</dbReference>
<dbReference type="SUPFAM" id="SSF46785">
    <property type="entry name" value="Winged helix' DNA-binding domain"/>
    <property type="match status" value="1"/>
</dbReference>
<dbReference type="InterPro" id="IPR014036">
    <property type="entry name" value="DeoR-like_C"/>
</dbReference>
<sequence>MTEPQLTKGGSRRDRILQLLKMQGRITVQEIIDKFQCSEATARRDLDQIVKTEPVIRTIGGAQYEGYAAARETSFFEKKEQHWPEKEAIAAKAASLIQPGDIIGLTGGSTTYLISRAIKHMRGITVVTNAVNVAMELAESDGIQVVVTGGVMRNRSFELCGPLAEKMVEHLHIGKMFIGIDGVTEEQGLTTYSEQEAEIARLLIRRSASTIAVFDPTKVGRTSLFSIAPLKEIHACVTNASLPQTFRKVLRTHSIEIYLADKEEF</sequence>
<feature type="domain" description="HTH deoR-type" evidence="4">
    <location>
        <begin position="9"/>
        <end position="64"/>
    </location>
</feature>
<dbReference type="Pfam" id="PF08220">
    <property type="entry name" value="HTH_DeoR"/>
    <property type="match status" value="1"/>
</dbReference>
<dbReference type="GO" id="GO:0003677">
    <property type="term" value="F:DNA binding"/>
    <property type="evidence" value="ECO:0007669"/>
    <property type="project" value="UniProtKB-KW"/>
</dbReference>
<keyword evidence="1" id="KW-0805">Transcription regulation</keyword>
<dbReference type="Gene3D" id="3.40.50.1360">
    <property type="match status" value="1"/>
</dbReference>
<dbReference type="SMART" id="SM00420">
    <property type="entry name" value="HTH_DEOR"/>
    <property type="match status" value="1"/>
</dbReference>
<evidence type="ECO:0000256" key="2">
    <source>
        <dbReference type="ARBA" id="ARBA00023125"/>
    </source>
</evidence>
<dbReference type="InterPro" id="IPR036388">
    <property type="entry name" value="WH-like_DNA-bd_sf"/>
</dbReference>
<evidence type="ECO:0000256" key="3">
    <source>
        <dbReference type="ARBA" id="ARBA00023163"/>
    </source>
</evidence>
<reference evidence="6" key="1">
    <citation type="journal article" date="2019" name="Int. J. Syst. Evol. Microbiol.">
        <title>The Global Catalogue of Microorganisms (GCM) 10K type strain sequencing project: providing services to taxonomists for standard genome sequencing and annotation.</title>
        <authorList>
            <consortium name="The Broad Institute Genomics Platform"/>
            <consortium name="The Broad Institute Genome Sequencing Center for Infectious Disease"/>
            <person name="Wu L."/>
            <person name="Ma J."/>
        </authorList>
    </citation>
    <scope>NUCLEOTIDE SEQUENCE [LARGE SCALE GENOMIC DNA]</scope>
    <source>
        <strain evidence="6">KCTC 3950</strain>
    </source>
</reference>
<dbReference type="InterPro" id="IPR050313">
    <property type="entry name" value="Carb_Metab_HTH_regulators"/>
</dbReference>
<dbReference type="RefSeq" id="WP_377601515.1">
    <property type="nucleotide sequence ID" value="NZ_JBHUME010000005.1"/>
</dbReference>
<keyword evidence="6" id="KW-1185">Reference proteome</keyword>
<name>A0ABW5PDH8_9BACL</name>
<dbReference type="PANTHER" id="PTHR30363:SF44">
    <property type="entry name" value="AGA OPERON TRANSCRIPTIONAL REPRESSOR-RELATED"/>
    <property type="match status" value="1"/>
</dbReference>